<dbReference type="EMBL" id="AZGI01000013">
    <property type="protein sequence ID" value="KRM40657.1"/>
    <property type="molecule type" value="Genomic_DNA"/>
</dbReference>
<comment type="caution">
    <text evidence="4">The sequence shown here is derived from an EMBL/GenBank/DDBJ whole genome shotgun (WGS) entry which is preliminary data.</text>
</comment>
<dbReference type="InterPro" id="IPR024968">
    <property type="entry name" value="SlpA_C_lactobacillus"/>
</dbReference>
<feature type="signal peptide" evidence="2">
    <location>
        <begin position="1"/>
        <end position="28"/>
    </location>
</feature>
<keyword evidence="5" id="KW-1185">Reference proteome</keyword>
<dbReference type="Pfam" id="PF03217">
    <property type="entry name" value="SlpA"/>
    <property type="match status" value="1"/>
</dbReference>
<accession>A0A0R1YEB1</accession>
<dbReference type="eggNOG" id="ENOG50309ZC">
    <property type="taxonomic scope" value="Bacteria"/>
</dbReference>
<evidence type="ECO:0000259" key="3">
    <source>
        <dbReference type="Pfam" id="PF03217"/>
    </source>
</evidence>
<dbReference type="RefSeq" id="WP_035438309.1">
    <property type="nucleotide sequence ID" value="NZ_AZGI01000013.1"/>
</dbReference>
<sequence>MKKAKIISLTAAALLAVAPIVSTSIVSATDATQTGNTVTSNNTQTTTSETEQKISAQYTHDGKTEEIDPNNQTFQIAANSTFDPTNITLTNGDTVKISGKVSVVSNPVDTSKAGDSFTVQLSGVNNSTISYQVFVKPTGLFQLNLPQSYVTGLGDTDTVYQGQEYYITNNVRFARGEFFTGISNQSQNATNNSVKWVATKYLANSKTTTSDAETKTATMRVMHTALLYNKNGDSLGEKYNSYRQVTVNASIVTINGTKYYKLANRDAYIKATNISGVGRVLTKNAYIYATSKRRADRTVLKKGETITTYGGSYKFKNGKRYYRIEGATATNKRYVKVVNFE</sequence>
<feature type="compositionally biased region" description="Low complexity" evidence="1">
    <location>
        <begin position="32"/>
        <end position="49"/>
    </location>
</feature>
<evidence type="ECO:0000313" key="5">
    <source>
        <dbReference type="Proteomes" id="UP000051223"/>
    </source>
</evidence>
<evidence type="ECO:0000256" key="2">
    <source>
        <dbReference type="SAM" id="SignalP"/>
    </source>
</evidence>
<proteinExistence type="predicted"/>
<keyword evidence="2" id="KW-0732">Signal</keyword>
<dbReference type="STRING" id="1423754.FC39_GL000260"/>
<evidence type="ECO:0000256" key="1">
    <source>
        <dbReference type="SAM" id="MobiDB-lite"/>
    </source>
</evidence>
<dbReference type="AlphaFoldDB" id="A0A0R1YEB1"/>
<gene>
    <name evidence="4" type="ORF">FC39_GL000260</name>
</gene>
<reference evidence="4 5" key="1">
    <citation type="journal article" date="2015" name="Genome Announc.">
        <title>Expanding the biotechnology potential of lactobacilli through comparative genomics of 213 strains and associated genera.</title>
        <authorList>
            <person name="Sun Z."/>
            <person name="Harris H.M."/>
            <person name="McCann A."/>
            <person name="Guo C."/>
            <person name="Argimon S."/>
            <person name="Zhang W."/>
            <person name="Yang X."/>
            <person name="Jeffery I.B."/>
            <person name="Cooney J.C."/>
            <person name="Kagawa T.F."/>
            <person name="Liu W."/>
            <person name="Song Y."/>
            <person name="Salvetti E."/>
            <person name="Wrobel A."/>
            <person name="Rasinkangas P."/>
            <person name="Parkhill J."/>
            <person name="Rea M.C."/>
            <person name="O'Sullivan O."/>
            <person name="Ritari J."/>
            <person name="Douillard F.P."/>
            <person name="Paul Ross R."/>
            <person name="Yang R."/>
            <person name="Briner A.E."/>
            <person name="Felis G.E."/>
            <person name="de Vos W.M."/>
            <person name="Barrangou R."/>
            <person name="Klaenhammer T.R."/>
            <person name="Caufield P.W."/>
            <person name="Cui Y."/>
            <person name="Zhang H."/>
            <person name="O'Toole P.W."/>
        </authorList>
    </citation>
    <scope>NUCLEOTIDE SEQUENCE [LARGE SCALE GENOMIC DNA]</scope>
    <source>
        <strain evidence="4 5">DSM 5661</strain>
    </source>
</reference>
<feature type="chain" id="PRO_5006413694" evidence="2">
    <location>
        <begin position="29"/>
        <end position="341"/>
    </location>
</feature>
<dbReference type="Proteomes" id="UP000051223">
    <property type="component" value="Unassembled WGS sequence"/>
</dbReference>
<name>A0A0R1YEB1_9LACO</name>
<feature type="domain" description="S-layer protein C-terminal" evidence="3">
    <location>
        <begin position="271"/>
        <end position="337"/>
    </location>
</feature>
<protein>
    <submittedName>
        <fullName evidence="4">Surface layer protein</fullName>
    </submittedName>
</protein>
<evidence type="ECO:0000313" key="4">
    <source>
        <dbReference type="EMBL" id="KRM40657.1"/>
    </source>
</evidence>
<feature type="region of interest" description="Disordered" evidence="1">
    <location>
        <begin position="31"/>
        <end position="52"/>
    </location>
</feature>
<dbReference type="PATRIC" id="fig|1423754.3.peg.271"/>
<organism evidence="4 5">
    <name type="scientific">Lactobacillus hamsteri DSM 5661 = JCM 6256</name>
    <dbReference type="NCBI Taxonomy" id="1423754"/>
    <lineage>
        <taxon>Bacteria</taxon>
        <taxon>Bacillati</taxon>
        <taxon>Bacillota</taxon>
        <taxon>Bacilli</taxon>
        <taxon>Lactobacillales</taxon>
        <taxon>Lactobacillaceae</taxon>
        <taxon>Lactobacillus</taxon>
    </lineage>
</organism>